<keyword evidence="2" id="KW-1185">Reference proteome</keyword>
<dbReference type="AlphaFoldDB" id="A0A0C9X174"/>
<reference evidence="2" key="2">
    <citation type="submission" date="2015-01" db="EMBL/GenBank/DDBJ databases">
        <title>Evolutionary Origins and Diversification of the Mycorrhizal Mutualists.</title>
        <authorList>
            <consortium name="DOE Joint Genome Institute"/>
            <consortium name="Mycorrhizal Genomics Consortium"/>
            <person name="Kohler A."/>
            <person name="Kuo A."/>
            <person name="Nagy L.G."/>
            <person name="Floudas D."/>
            <person name="Copeland A."/>
            <person name="Barry K.W."/>
            <person name="Cichocki N."/>
            <person name="Veneault-Fourrey C."/>
            <person name="LaButti K."/>
            <person name="Lindquist E.A."/>
            <person name="Lipzen A."/>
            <person name="Lundell T."/>
            <person name="Morin E."/>
            <person name="Murat C."/>
            <person name="Riley R."/>
            <person name="Ohm R."/>
            <person name="Sun H."/>
            <person name="Tunlid A."/>
            <person name="Henrissat B."/>
            <person name="Grigoriev I.V."/>
            <person name="Hibbett D.S."/>
            <person name="Martin F."/>
        </authorList>
    </citation>
    <scope>NUCLEOTIDE SEQUENCE [LARGE SCALE GENOMIC DNA]</scope>
    <source>
        <strain evidence="2">LaAM-08-1</strain>
    </source>
</reference>
<gene>
    <name evidence="1" type="ORF">K443DRAFT_340628</name>
</gene>
<dbReference type="EMBL" id="KN838771">
    <property type="protein sequence ID" value="KIJ95008.1"/>
    <property type="molecule type" value="Genomic_DNA"/>
</dbReference>
<evidence type="ECO:0000313" key="1">
    <source>
        <dbReference type="EMBL" id="KIJ95008.1"/>
    </source>
</evidence>
<accession>A0A0C9X174</accession>
<protein>
    <submittedName>
        <fullName evidence="1">Uncharacterized protein</fullName>
    </submittedName>
</protein>
<evidence type="ECO:0000313" key="2">
    <source>
        <dbReference type="Proteomes" id="UP000054477"/>
    </source>
</evidence>
<reference evidence="1 2" key="1">
    <citation type="submission" date="2014-04" db="EMBL/GenBank/DDBJ databases">
        <authorList>
            <consortium name="DOE Joint Genome Institute"/>
            <person name="Kuo A."/>
            <person name="Kohler A."/>
            <person name="Nagy L.G."/>
            <person name="Floudas D."/>
            <person name="Copeland A."/>
            <person name="Barry K.W."/>
            <person name="Cichocki N."/>
            <person name="Veneault-Fourrey C."/>
            <person name="LaButti K."/>
            <person name="Lindquist E.A."/>
            <person name="Lipzen A."/>
            <person name="Lundell T."/>
            <person name="Morin E."/>
            <person name="Murat C."/>
            <person name="Sun H."/>
            <person name="Tunlid A."/>
            <person name="Henrissat B."/>
            <person name="Grigoriev I.V."/>
            <person name="Hibbett D.S."/>
            <person name="Martin F."/>
            <person name="Nordberg H.P."/>
            <person name="Cantor M.N."/>
            <person name="Hua S.X."/>
        </authorList>
    </citation>
    <scope>NUCLEOTIDE SEQUENCE [LARGE SCALE GENOMIC DNA]</scope>
    <source>
        <strain evidence="1 2">LaAM-08-1</strain>
    </source>
</reference>
<name>A0A0C9X174_9AGAR</name>
<sequence>MLTLRFNTRFLTPTLPARSFSLRSYSRDIDKEQEGANVATCEFLVLLRPEVV</sequence>
<dbReference type="Proteomes" id="UP000054477">
    <property type="component" value="Unassembled WGS sequence"/>
</dbReference>
<organism evidence="1 2">
    <name type="scientific">Laccaria amethystina LaAM-08-1</name>
    <dbReference type="NCBI Taxonomy" id="1095629"/>
    <lineage>
        <taxon>Eukaryota</taxon>
        <taxon>Fungi</taxon>
        <taxon>Dikarya</taxon>
        <taxon>Basidiomycota</taxon>
        <taxon>Agaricomycotina</taxon>
        <taxon>Agaricomycetes</taxon>
        <taxon>Agaricomycetidae</taxon>
        <taxon>Agaricales</taxon>
        <taxon>Agaricineae</taxon>
        <taxon>Hydnangiaceae</taxon>
        <taxon>Laccaria</taxon>
    </lineage>
</organism>
<proteinExistence type="predicted"/>
<dbReference type="HOGENOM" id="CLU_3087587_0_0_1"/>